<gene>
    <name evidence="1" type="ORF">SBVP1_0034</name>
</gene>
<evidence type="ECO:0000313" key="1">
    <source>
        <dbReference type="EMBL" id="AJF40692.1"/>
    </source>
</evidence>
<protein>
    <submittedName>
        <fullName evidence="1">Putative lipoprotein</fullName>
    </submittedName>
</protein>
<dbReference type="PROSITE" id="PS51257">
    <property type="entry name" value="PROKAR_LIPOPROTEIN"/>
    <property type="match status" value="1"/>
</dbReference>
<accession>A0A0B5H2K7</accession>
<name>A0A0B5H2K7_9CAUD</name>
<organism evidence="1 2">
    <name type="scientific">Vibrio phage phi 1</name>
    <dbReference type="NCBI Taxonomy" id="1589297"/>
    <lineage>
        <taxon>Viruses</taxon>
        <taxon>Duplodnaviria</taxon>
        <taxon>Heunggongvirae</taxon>
        <taxon>Uroviricota</taxon>
        <taxon>Caudoviricetes</taxon>
        <taxon>Schitoviridae</taxon>
        <taxon>Pacinivirus</taxon>
        <taxon>Pacinivirus phi1</taxon>
    </lineage>
</organism>
<dbReference type="Proteomes" id="UP000031803">
    <property type="component" value="Segment"/>
</dbReference>
<dbReference type="RefSeq" id="YP_009198552.1">
    <property type="nucleotide sequence ID" value="NC_028799.1"/>
</dbReference>
<keyword evidence="1" id="KW-0449">Lipoprotein</keyword>
<proteinExistence type="predicted"/>
<dbReference type="OrthoDB" id="39413at10239"/>
<dbReference type="GeneID" id="26625630"/>
<sequence length="100" mass="11850">MKQLSLFILLFLSVFIFGCKSEANVRDNQIYQLGFEFKFKIGNYTKLYQHKVSGNCYSWNSEWRGGEMSLVPCSDFGLQTKEELELLEKQQYLKLKEKFK</sequence>
<reference evidence="1 2" key="1">
    <citation type="submission" date="2014-12" db="EMBL/GenBank/DDBJ databases">
        <title>Complete genome sequences of three Vibrio cholerae specific bacteriophages.</title>
        <authorList>
            <person name="Bhandare S.G."/>
            <person name="Warry A."/>
            <person name="Emes R.D."/>
            <person name="Hooton S.P.T."/>
            <person name="Barrow P.A."/>
            <person name="Atterbury R.J."/>
        </authorList>
    </citation>
    <scope>NUCLEOTIDE SEQUENCE [LARGE SCALE GENOMIC DNA]</scope>
</reference>
<dbReference type="KEGG" id="vg:26625630"/>
<dbReference type="EMBL" id="KP280062">
    <property type="protein sequence ID" value="AJF40692.1"/>
    <property type="molecule type" value="Genomic_DNA"/>
</dbReference>
<keyword evidence="2" id="KW-1185">Reference proteome</keyword>
<evidence type="ECO:0000313" key="2">
    <source>
        <dbReference type="Proteomes" id="UP000031803"/>
    </source>
</evidence>